<name>A0AAD5VIZ9_9AGAR</name>
<dbReference type="Proteomes" id="UP001213000">
    <property type="component" value="Unassembled WGS sequence"/>
</dbReference>
<sequence>MHNPVKRLDQLTEFLMHVERDGVTNPLAKLDFLYSCILADIPDEIIPTTWRILAHVIFAREIDRYDSEFLYGSAQGLCNLIGVDQSMFYSALRNLYSVVAVPSRRNALTTPLRFYHASFPDFLVDAKRSGKFVIRRDEALVDIINSLFHWHEIDATHFHSQDEPMSFRMHLNHTALPGLKWISDLSGADALGLANSISEFVTEGCRKGCKVLGPNPDLLPCMSQLGMRYFSISIYSWSVFLNDCYEKDLLGKLCRTKPSNEFDVLLLDHLKAMATEHESVRPASFPLTWHATNGSKFREFVLMGHDNKPVVLWYTEHDA</sequence>
<organism evidence="1 2">
    <name type="scientific">Leucocoprinus birnbaumii</name>
    <dbReference type="NCBI Taxonomy" id="56174"/>
    <lineage>
        <taxon>Eukaryota</taxon>
        <taxon>Fungi</taxon>
        <taxon>Dikarya</taxon>
        <taxon>Basidiomycota</taxon>
        <taxon>Agaricomycotina</taxon>
        <taxon>Agaricomycetes</taxon>
        <taxon>Agaricomycetidae</taxon>
        <taxon>Agaricales</taxon>
        <taxon>Agaricineae</taxon>
        <taxon>Agaricaceae</taxon>
        <taxon>Leucocoprinus</taxon>
    </lineage>
</organism>
<evidence type="ECO:0000313" key="1">
    <source>
        <dbReference type="EMBL" id="KAJ3561628.1"/>
    </source>
</evidence>
<reference evidence="1" key="1">
    <citation type="submission" date="2022-07" db="EMBL/GenBank/DDBJ databases">
        <title>Genome Sequence of Leucocoprinus birnbaumii.</title>
        <authorList>
            <person name="Buettner E."/>
        </authorList>
    </citation>
    <scope>NUCLEOTIDE SEQUENCE</scope>
    <source>
        <strain evidence="1">VT141</strain>
    </source>
</reference>
<evidence type="ECO:0000313" key="2">
    <source>
        <dbReference type="Proteomes" id="UP001213000"/>
    </source>
</evidence>
<keyword evidence="2" id="KW-1185">Reference proteome</keyword>
<gene>
    <name evidence="1" type="ORF">NP233_g10080</name>
</gene>
<comment type="caution">
    <text evidence="1">The sequence shown here is derived from an EMBL/GenBank/DDBJ whole genome shotgun (WGS) entry which is preliminary data.</text>
</comment>
<proteinExistence type="predicted"/>
<accession>A0AAD5VIZ9</accession>
<dbReference type="EMBL" id="JANIEX010000976">
    <property type="protein sequence ID" value="KAJ3561628.1"/>
    <property type="molecule type" value="Genomic_DNA"/>
</dbReference>
<protein>
    <submittedName>
        <fullName evidence="1">Uncharacterized protein</fullName>
    </submittedName>
</protein>
<dbReference type="AlphaFoldDB" id="A0AAD5VIZ9"/>